<protein>
    <recommendedName>
        <fullName evidence="1">RNase H type-1 domain-containing protein</fullName>
    </recommendedName>
</protein>
<organism evidence="2 3">
    <name type="scientific">candidate division WOR-1 bacterium RIFOXYC12_FULL_54_18</name>
    <dbReference type="NCBI Taxonomy" id="1802584"/>
    <lineage>
        <taxon>Bacteria</taxon>
        <taxon>Bacillati</taxon>
        <taxon>Saganbacteria</taxon>
    </lineage>
</organism>
<dbReference type="PANTHER" id="PTHR46387:SF2">
    <property type="entry name" value="RIBONUCLEASE HI"/>
    <property type="match status" value="1"/>
</dbReference>
<dbReference type="PANTHER" id="PTHR46387">
    <property type="entry name" value="POLYNUCLEOTIDYL TRANSFERASE, RIBONUCLEASE H-LIKE SUPERFAMILY PROTEIN"/>
    <property type="match status" value="1"/>
</dbReference>
<evidence type="ECO:0000313" key="2">
    <source>
        <dbReference type="EMBL" id="OGC27801.1"/>
    </source>
</evidence>
<dbReference type="InterPro" id="IPR002156">
    <property type="entry name" value="RNaseH_domain"/>
</dbReference>
<dbReference type="GO" id="GO:0003676">
    <property type="term" value="F:nucleic acid binding"/>
    <property type="evidence" value="ECO:0007669"/>
    <property type="project" value="InterPro"/>
</dbReference>
<dbReference type="AlphaFoldDB" id="A0A1F4T4R6"/>
<dbReference type="Gene3D" id="3.30.420.10">
    <property type="entry name" value="Ribonuclease H-like superfamily/Ribonuclease H"/>
    <property type="match status" value="1"/>
</dbReference>
<dbReference type="EMBL" id="MEUG01000001">
    <property type="protein sequence ID" value="OGC27801.1"/>
    <property type="molecule type" value="Genomic_DNA"/>
</dbReference>
<dbReference type="InterPro" id="IPR036397">
    <property type="entry name" value="RNaseH_sf"/>
</dbReference>
<dbReference type="GO" id="GO:0004523">
    <property type="term" value="F:RNA-DNA hybrid ribonuclease activity"/>
    <property type="evidence" value="ECO:0007669"/>
    <property type="project" value="InterPro"/>
</dbReference>
<dbReference type="Pfam" id="PF13456">
    <property type="entry name" value="RVT_3"/>
    <property type="match status" value="1"/>
</dbReference>
<proteinExistence type="predicted"/>
<dbReference type="InterPro" id="IPR012337">
    <property type="entry name" value="RNaseH-like_sf"/>
</dbReference>
<feature type="domain" description="RNase H type-1" evidence="1">
    <location>
        <begin position="1"/>
        <end position="130"/>
    </location>
</feature>
<dbReference type="PROSITE" id="PS50879">
    <property type="entry name" value="RNASE_H_1"/>
    <property type="match status" value="1"/>
</dbReference>
<evidence type="ECO:0000259" key="1">
    <source>
        <dbReference type="PROSITE" id="PS50879"/>
    </source>
</evidence>
<dbReference type="Proteomes" id="UP000178602">
    <property type="component" value="Unassembled WGS sequence"/>
</dbReference>
<evidence type="ECO:0000313" key="3">
    <source>
        <dbReference type="Proteomes" id="UP000178602"/>
    </source>
</evidence>
<accession>A0A1F4T4R6</accession>
<dbReference type="SUPFAM" id="SSF53098">
    <property type="entry name" value="Ribonuclease H-like"/>
    <property type="match status" value="1"/>
</dbReference>
<gene>
    <name evidence="2" type="ORF">A3K49_02180</name>
</gene>
<name>A0A1F4T4R6_UNCSA</name>
<sequence>MEKVSVFSDGAARNNPGPAGAGVVIKHGGKTVAEVAEYLGKTTNNIAEYMAFIRGLEEALSLGAKEVECFADSELLVKQINGEYKVKNEGLIPLFHHAQSLLKKFKHHKVTHIRREKNEEADLLSNIAIDDHQKASHGPLFG</sequence>
<dbReference type="FunFam" id="3.30.420.10:FF:000076">
    <property type="entry name" value="RBR-type E3 ubiquitin transferase"/>
    <property type="match status" value="1"/>
</dbReference>
<dbReference type="CDD" id="cd09279">
    <property type="entry name" value="RNase_HI_like"/>
    <property type="match status" value="1"/>
</dbReference>
<reference evidence="2 3" key="1">
    <citation type="journal article" date="2016" name="Nat. Commun.">
        <title>Thousands of microbial genomes shed light on interconnected biogeochemical processes in an aquifer system.</title>
        <authorList>
            <person name="Anantharaman K."/>
            <person name="Brown C.T."/>
            <person name="Hug L.A."/>
            <person name="Sharon I."/>
            <person name="Castelle C.J."/>
            <person name="Probst A.J."/>
            <person name="Thomas B.C."/>
            <person name="Singh A."/>
            <person name="Wilkins M.J."/>
            <person name="Karaoz U."/>
            <person name="Brodie E.L."/>
            <person name="Williams K.H."/>
            <person name="Hubbard S.S."/>
            <person name="Banfield J.F."/>
        </authorList>
    </citation>
    <scope>NUCLEOTIDE SEQUENCE [LARGE SCALE GENOMIC DNA]</scope>
</reference>
<comment type="caution">
    <text evidence="2">The sequence shown here is derived from an EMBL/GenBank/DDBJ whole genome shotgun (WGS) entry which is preliminary data.</text>
</comment>